<dbReference type="KEGG" id="pact:CA264_21165"/>
<feature type="transmembrane region" description="Helical" evidence="1">
    <location>
        <begin position="37"/>
        <end position="57"/>
    </location>
</feature>
<keyword evidence="1" id="KW-0472">Membrane</keyword>
<feature type="transmembrane region" description="Helical" evidence="1">
    <location>
        <begin position="81"/>
        <end position="99"/>
    </location>
</feature>
<gene>
    <name evidence="2" type="ORF">CA264_21165</name>
</gene>
<dbReference type="OrthoDB" id="21325at2"/>
<proteinExistence type="predicted"/>
<feature type="transmembrane region" description="Helical" evidence="1">
    <location>
        <begin position="120"/>
        <end position="139"/>
    </location>
</feature>
<feature type="transmembrane region" description="Helical" evidence="1">
    <location>
        <begin position="6"/>
        <end position="25"/>
    </location>
</feature>
<keyword evidence="3" id="KW-1185">Reference proteome</keyword>
<keyword evidence="2" id="KW-0614">Plasmid</keyword>
<dbReference type="AlphaFoldDB" id="A0A1X9YZ55"/>
<geneLocation type="plasmid" evidence="2 3">
    <name>unnamed</name>
</geneLocation>
<dbReference type="STRING" id="709015.GCA_000472485_00040"/>
<evidence type="ECO:0000313" key="3">
    <source>
        <dbReference type="Proteomes" id="UP000266292"/>
    </source>
</evidence>
<accession>A0A1X9YZ55</accession>
<organism evidence="2 3">
    <name type="scientific">Pontibacter actiniarum</name>
    <dbReference type="NCBI Taxonomy" id="323450"/>
    <lineage>
        <taxon>Bacteria</taxon>
        <taxon>Pseudomonadati</taxon>
        <taxon>Bacteroidota</taxon>
        <taxon>Cytophagia</taxon>
        <taxon>Cytophagales</taxon>
        <taxon>Hymenobacteraceae</taxon>
        <taxon>Pontibacter</taxon>
    </lineage>
</organism>
<name>A0A1X9YZ55_9BACT</name>
<sequence>MDENNVGIPLAAGAGLAAVHIFSNYLRVLDGVPRNRFLSVAGGMSVAFVVLRLLPGISKGQEKVLKNINKDSLLSALDQHVYILVLLSMFIFYGLEHWARASVERQRQKQRKGVTSARVFWIHMMTFAFMNALIGYLLVHRMNEGLLPLLLFFVAMFLKFIVNDNGLHNLHKQGYDQKGRWLLAAAVLLGWGISVLTVLPEVVPVLLQAFLAGGVLLNVLKEELPSAGKSSYWAFAIGGLSYAALLLFLYYQRPG</sequence>
<dbReference type="Proteomes" id="UP000266292">
    <property type="component" value="Plasmid unnamed"/>
</dbReference>
<evidence type="ECO:0000313" key="2">
    <source>
        <dbReference type="EMBL" id="ARS38061.1"/>
    </source>
</evidence>
<dbReference type="EMBL" id="CP021236">
    <property type="protein sequence ID" value="ARS38061.1"/>
    <property type="molecule type" value="Genomic_DNA"/>
</dbReference>
<feature type="transmembrane region" description="Helical" evidence="1">
    <location>
        <begin position="145"/>
        <end position="162"/>
    </location>
</feature>
<protein>
    <submittedName>
        <fullName evidence="2">Uncharacterized protein</fullName>
    </submittedName>
</protein>
<reference evidence="3" key="1">
    <citation type="submission" date="2017-05" db="EMBL/GenBank/DDBJ databases">
        <authorList>
            <person name="Ray J."/>
            <person name="Price M."/>
            <person name="Deutschbauer A."/>
        </authorList>
    </citation>
    <scope>NUCLEOTIDE SEQUENCE [LARGE SCALE GENOMIC DNA]</scope>
    <source>
        <strain evidence="3">DSM 19842</strain>
        <plasmid evidence="3">unnamed</plasmid>
    </source>
</reference>
<feature type="transmembrane region" description="Helical" evidence="1">
    <location>
        <begin position="232"/>
        <end position="251"/>
    </location>
</feature>
<keyword evidence="1" id="KW-0812">Transmembrane</keyword>
<keyword evidence="1" id="KW-1133">Transmembrane helix</keyword>
<evidence type="ECO:0000256" key="1">
    <source>
        <dbReference type="SAM" id="Phobius"/>
    </source>
</evidence>
<dbReference type="RefSeq" id="WP_025603813.1">
    <property type="nucleotide sequence ID" value="NZ_CP021236.1"/>
</dbReference>
<feature type="transmembrane region" description="Helical" evidence="1">
    <location>
        <begin position="182"/>
        <end position="199"/>
    </location>
</feature>